<evidence type="ECO:0000256" key="1">
    <source>
        <dbReference type="ARBA" id="ARBA00007689"/>
    </source>
</evidence>
<dbReference type="Proteomes" id="UP001595533">
    <property type="component" value="Unassembled WGS sequence"/>
</dbReference>
<dbReference type="Gene3D" id="3.30.70.1060">
    <property type="entry name" value="Dimeric alpha+beta barrel"/>
    <property type="match status" value="1"/>
</dbReference>
<accession>A0ABV7JB97</accession>
<dbReference type="RefSeq" id="WP_077412996.1">
    <property type="nucleotide sequence ID" value="NZ_JBHRTS010000008.1"/>
</dbReference>
<comment type="caution">
    <text evidence="4">The sequence shown here is derived from an EMBL/GenBank/DDBJ whole genome shotgun (WGS) entry which is preliminary data.</text>
</comment>
<name>A0ABV7JB97_9GAMM</name>
<keyword evidence="2" id="KW-0732">Signal</keyword>
<evidence type="ECO:0000313" key="5">
    <source>
        <dbReference type="Proteomes" id="UP001595533"/>
    </source>
</evidence>
<feature type="chain" id="PRO_5047184721" evidence="2">
    <location>
        <begin position="24"/>
        <end position="154"/>
    </location>
</feature>
<evidence type="ECO:0000256" key="2">
    <source>
        <dbReference type="SAM" id="SignalP"/>
    </source>
</evidence>
<proteinExistence type="inferred from homology"/>
<feature type="domain" description="YCII-related" evidence="3">
    <location>
        <begin position="55"/>
        <end position="133"/>
    </location>
</feature>
<dbReference type="Pfam" id="PF03795">
    <property type="entry name" value="YCII"/>
    <property type="match status" value="1"/>
</dbReference>
<dbReference type="InterPro" id="IPR011008">
    <property type="entry name" value="Dimeric_a/b-barrel"/>
</dbReference>
<evidence type="ECO:0000313" key="4">
    <source>
        <dbReference type="EMBL" id="MFC3195394.1"/>
    </source>
</evidence>
<sequence length="154" mass="17085">MKLNKTMTWCLLTSLIVTCPVMATEAQYDEQLAQKLGADEYGMKMYVMALLKSGPNRPEDVDRARALQQAHMENIKRLASEKVLVLAGPFGANDADLRGIYVFDVQTIEEARTLTESDPAIQAGSLVMELIPWYGSAALMQVNELSLKLAKKSF</sequence>
<dbReference type="InterPro" id="IPR005545">
    <property type="entry name" value="YCII"/>
</dbReference>
<evidence type="ECO:0000259" key="3">
    <source>
        <dbReference type="Pfam" id="PF03795"/>
    </source>
</evidence>
<comment type="similarity">
    <text evidence="1">Belongs to the YciI family.</text>
</comment>
<organism evidence="4 5">
    <name type="scientific">Marinicella sediminis</name>
    <dbReference type="NCBI Taxonomy" id="1792834"/>
    <lineage>
        <taxon>Bacteria</taxon>
        <taxon>Pseudomonadati</taxon>
        <taxon>Pseudomonadota</taxon>
        <taxon>Gammaproteobacteria</taxon>
        <taxon>Lysobacterales</taxon>
        <taxon>Marinicellaceae</taxon>
        <taxon>Marinicella</taxon>
    </lineage>
</organism>
<protein>
    <submittedName>
        <fullName evidence="4">YciI family protein</fullName>
    </submittedName>
</protein>
<reference evidence="5" key="1">
    <citation type="journal article" date="2019" name="Int. J. Syst. Evol. Microbiol.">
        <title>The Global Catalogue of Microorganisms (GCM) 10K type strain sequencing project: providing services to taxonomists for standard genome sequencing and annotation.</title>
        <authorList>
            <consortium name="The Broad Institute Genomics Platform"/>
            <consortium name="The Broad Institute Genome Sequencing Center for Infectious Disease"/>
            <person name="Wu L."/>
            <person name="Ma J."/>
        </authorList>
    </citation>
    <scope>NUCLEOTIDE SEQUENCE [LARGE SCALE GENOMIC DNA]</scope>
    <source>
        <strain evidence="5">KCTC 42953</strain>
    </source>
</reference>
<feature type="signal peptide" evidence="2">
    <location>
        <begin position="1"/>
        <end position="23"/>
    </location>
</feature>
<dbReference type="SUPFAM" id="SSF54909">
    <property type="entry name" value="Dimeric alpha+beta barrel"/>
    <property type="match status" value="1"/>
</dbReference>
<gene>
    <name evidence="4" type="ORF">ACFODZ_14160</name>
</gene>
<keyword evidence="5" id="KW-1185">Reference proteome</keyword>
<dbReference type="EMBL" id="JBHRTS010000008">
    <property type="protein sequence ID" value="MFC3195394.1"/>
    <property type="molecule type" value="Genomic_DNA"/>
</dbReference>